<evidence type="ECO:0000313" key="2">
    <source>
        <dbReference type="EMBL" id="TKC19957.1"/>
    </source>
</evidence>
<reference evidence="2 3" key="1">
    <citation type="journal article" date="2011" name="J. Microbiol.">
        <title>Bacillus kyonggiensis sp. nov., isolated from soil of a lettuce field.</title>
        <authorList>
            <person name="Dong K."/>
            <person name="Lee S."/>
        </authorList>
    </citation>
    <scope>NUCLEOTIDE SEQUENCE [LARGE SCALE GENOMIC DNA]</scope>
    <source>
        <strain evidence="2 3">NB22</strain>
    </source>
</reference>
<dbReference type="AlphaFoldDB" id="A0A4U1DES0"/>
<keyword evidence="1" id="KW-1133">Transmembrane helix</keyword>
<comment type="caution">
    <text evidence="2">The sequence shown here is derived from an EMBL/GenBank/DDBJ whole genome shotgun (WGS) entry which is preliminary data.</text>
</comment>
<keyword evidence="3" id="KW-1185">Reference proteome</keyword>
<evidence type="ECO:0000256" key="1">
    <source>
        <dbReference type="SAM" id="Phobius"/>
    </source>
</evidence>
<sequence>MDFLLDNPLIIAILVGIISSIFKKRKNETKPTKKKSKNFWETVQLPNFDSSSEVKPLQKVEVYREEHVQVDRTLQEDYLEAQRKADLLKRDAVDIKQNIRLNEVKLNPEPSTHQEKNDFQVDSNKLADAVIWSEILGPPRARKPHRSMYVKQGK</sequence>
<protein>
    <submittedName>
        <fullName evidence="2">Uncharacterized protein</fullName>
    </submittedName>
</protein>
<accession>A0A4U1DES0</accession>
<dbReference type="OrthoDB" id="1798639at2"/>
<evidence type="ECO:0000313" key="3">
    <source>
        <dbReference type="Proteomes" id="UP000307756"/>
    </source>
</evidence>
<keyword evidence="1" id="KW-0472">Membrane</keyword>
<organism evidence="2 3">
    <name type="scientific">Robertmurraya kyonggiensis</name>
    <dbReference type="NCBI Taxonomy" id="1037680"/>
    <lineage>
        <taxon>Bacteria</taxon>
        <taxon>Bacillati</taxon>
        <taxon>Bacillota</taxon>
        <taxon>Bacilli</taxon>
        <taxon>Bacillales</taxon>
        <taxon>Bacillaceae</taxon>
        <taxon>Robertmurraya</taxon>
    </lineage>
</organism>
<dbReference type="Proteomes" id="UP000307756">
    <property type="component" value="Unassembled WGS sequence"/>
</dbReference>
<keyword evidence="1" id="KW-0812">Transmembrane</keyword>
<dbReference type="EMBL" id="SWBM01000001">
    <property type="protein sequence ID" value="TKC19957.1"/>
    <property type="molecule type" value="Genomic_DNA"/>
</dbReference>
<proteinExistence type="predicted"/>
<dbReference type="RefSeq" id="WP_136830853.1">
    <property type="nucleotide sequence ID" value="NZ_SWBM01000001.1"/>
</dbReference>
<name>A0A4U1DES0_9BACI</name>
<gene>
    <name evidence="2" type="ORF">FA727_10605</name>
</gene>
<feature type="transmembrane region" description="Helical" evidence="1">
    <location>
        <begin position="6"/>
        <end position="22"/>
    </location>
</feature>